<dbReference type="Pfam" id="PF03816">
    <property type="entry name" value="LytR_cpsA_psr"/>
    <property type="match status" value="1"/>
</dbReference>
<evidence type="ECO:0000313" key="4">
    <source>
        <dbReference type="EMBL" id="SDP65943.1"/>
    </source>
</evidence>
<dbReference type="OrthoDB" id="9782542at2"/>
<dbReference type="Proteomes" id="UP000198597">
    <property type="component" value="Unassembled WGS sequence"/>
</dbReference>
<dbReference type="EMBL" id="FNJM01000011">
    <property type="protein sequence ID" value="SDP65943.1"/>
    <property type="molecule type" value="Genomic_DNA"/>
</dbReference>
<keyword evidence="2" id="KW-0812">Transmembrane</keyword>
<proteinExistence type="inferred from homology"/>
<dbReference type="AlphaFoldDB" id="A0A1H0UIL6"/>
<dbReference type="RefSeq" id="WP_089971487.1">
    <property type="nucleotide sequence ID" value="NZ_FNJM01000011.1"/>
</dbReference>
<keyword evidence="2" id="KW-0472">Membrane</keyword>
<dbReference type="InterPro" id="IPR004474">
    <property type="entry name" value="LytR_CpsA_psr"/>
</dbReference>
<sequence>MSKRLRKETSKKISKKKAILISIISIFALIIAIGGIYVVNLSSKVDRVEINREDIKDNGQEPAKEEADITNIALFGTDKSGTDSTASDSIMIATINHVKGELKLSSIMRDTTMEVQGYGEQNINDVIMLGGPALSMKAINTNFNLQIDKFIQVNLGNLPIVIDKLGGVEIEVTNEEIQFINSYIAGLDKMNGSNTSPITSAGIHNLNGTQAAAYCRIRYTSGRDFKRTERQRDVLSALFEKFKDVSITEVPGVITELLPLVKTNLTNTEILSISTKVLGIKNKTIQQARFPEDEDLTSGFENGYYRMRINREATTNKMHKFIYSLE</sequence>
<feature type="transmembrane region" description="Helical" evidence="2">
    <location>
        <begin position="20"/>
        <end position="39"/>
    </location>
</feature>
<evidence type="ECO:0000256" key="1">
    <source>
        <dbReference type="ARBA" id="ARBA00006068"/>
    </source>
</evidence>
<keyword evidence="5" id="KW-1185">Reference proteome</keyword>
<name>A0A1H0UIL6_9CLOT</name>
<reference evidence="4 5" key="1">
    <citation type="submission" date="2016-10" db="EMBL/GenBank/DDBJ databases">
        <authorList>
            <person name="de Groot N.N."/>
        </authorList>
    </citation>
    <scope>NUCLEOTIDE SEQUENCE [LARGE SCALE GENOMIC DNA]</scope>
    <source>
        <strain evidence="4 5">DSM 12272</strain>
    </source>
</reference>
<dbReference type="PANTHER" id="PTHR33392:SF6">
    <property type="entry name" value="POLYISOPRENYL-TEICHOIC ACID--PEPTIDOGLYCAN TEICHOIC ACID TRANSFERASE TAGU"/>
    <property type="match status" value="1"/>
</dbReference>
<gene>
    <name evidence="4" type="ORF">SAMN04488529_1116</name>
</gene>
<dbReference type="PANTHER" id="PTHR33392">
    <property type="entry name" value="POLYISOPRENYL-TEICHOIC ACID--PEPTIDOGLYCAN TEICHOIC ACID TRANSFERASE TAGU"/>
    <property type="match status" value="1"/>
</dbReference>
<evidence type="ECO:0000259" key="3">
    <source>
        <dbReference type="Pfam" id="PF03816"/>
    </source>
</evidence>
<organism evidence="4 5">
    <name type="scientific">Clostridium gasigenes</name>
    <dbReference type="NCBI Taxonomy" id="94869"/>
    <lineage>
        <taxon>Bacteria</taxon>
        <taxon>Bacillati</taxon>
        <taxon>Bacillota</taxon>
        <taxon>Clostridia</taxon>
        <taxon>Eubacteriales</taxon>
        <taxon>Clostridiaceae</taxon>
        <taxon>Clostridium</taxon>
    </lineage>
</organism>
<evidence type="ECO:0000256" key="2">
    <source>
        <dbReference type="SAM" id="Phobius"/>
    </source>
</evidence>
<comment type="similarity">
    <text evidence="1">Belongs to the LytR/CpsA/Psr (LCP) family.</text>
</comment>
<keyword evidence="2" id="KW-1133">Transmembrane helix</keyword>
<dbReference type="InterPro" id="IPR050922">
    <property type="entry name" value="LytR/CpsA/Psr_CW_biosynth"/>
</dbReference>
<protein>
    <submittedName>
        <fullName evidence="4">Cell envelope-related function transcriptional attenuator common domain-containing protein</fullName>
    </submittedName>
</protein>
<dbReference type="NCBIfam" id="TIGR00350">
    <property type="entry name" value="lytR_cpsA_psr"/>
    <property type="match status" value="1"/>
</dbReference>
<evidence type="ECO:0000313" key="5">
    <source>
        <dbReference type="Proteomes" id="UP000198597"/>
    </source>
</evidence>
<accession>A0A1H0UIL6</accession>
<dbReference type="STRING" id="94869.SAMN04488529_1116"/>
<dbReference type="Gene3D" id="3.40.630.190">
    <property type="entry name" value="LCP protein"/>
    <property type="match status" value="1"/>
</dbReference>
<feature type="domain" description="Cell envelope-related transcriptional attenuator" evidence="3">
    <location>
        <begin position="87"/>
        <end position="243"/>
    </location>
</feature>